<keyword evidence="1" id="KW-0812">Transmembrane</keyword>
<evidence type="ECO:0008006" key="4">
    <source>
        <dbReference type="Google" id="ProtNLM"/>
    </source>
</evidence>
<protein>
    <recommendedName>
        <fullName evidence="4">Secreted protein</fullName>
    </recommendedName>
</protein>
<evidence type="ECO:0000256" key="1">
    <source>
        <dbReference type="SAM" id="Phobius"/>
    </source>
</evidence>
<keyword evidence="1" id="KW-1133">Transmembrane helix</keyword>
<feature type="transmembrane region" description="Helical" evidence="1">
    <location>
        <begin position="12"/>
        <end position="34"/>
    </location>
</feature>
<comment type="caution">
    <text evidence="2">The sequence shown here is derived from an EMBL/GenBank/DDBJ whole genome shotgun (WGS) entry which is preliminary data.</text>
</comment>
<keyword evidence="3" id="KW-1185">Reference proteome</keyword>
<evidence type="ECO:0000313" key="3">
    <source>
        <dbReference type="Proteomes" id="UP001469553"/>
    </source>
</evidence>
<gene>
    <name evidence="2" type="ORF">AMECASPLE_005953</name>
</gene>
<organism evidence="2 3">
    <name type="scientific">Ameca splendens</name>
    <dbReference type="NCBI Taxonomy" id="208324"/>
    <lineage>
        <taxon>Eukaryota</taxon>
        <taxon>Metazoa</taxon>
        <taxon>Chordata</taxon>
        <taxon>Craniata</taxon>
        <taxon>Vertebrata</taxon>
        <taxon>Euteleostomi</taxon>
        <taxon>Actinopterygii</taxon>
        <taxon>Neopterygii</taxon>
        <taxon>Teleostei</taxon>
        <taxon>Neoteleostei</taxon>
        <taxon>Acanthomorphata</taxon>
        <taxon>Ovalentaria</taxon>
        <taxon>Atherinomorphae</taxon>
        <taxon>Cyprinodontiformes</taxon>
        <taxon>Goodeidae</taxon>
        <taxon>Ameca</taxon>
    </lineage>
</organism>
<evidence type="ECO:0000313" key="2">
    <source>
        <dbReference type="EMBL" id="MEQ2279098.1"/>
    </source>
</evidence>
<reference evidence="2 3" key="1">
    <citation type="submission" date="2021-06" db="EMBL/GenBank/DDBJ databases">
        <authorList>
            <person name="Palmer J.M."/>
        </authorList>
    </citation>
    <scope>NUCLEOTIDE SEQUENCE [LARGE SCALE GENOMIC DNA]</scope>
    <source>
        <strain evidence="2 3">AS_MEX2019</strain>
        <tissue evidence="2">Muscle</tissue>
    </source>
</reference>
<keyword evidence="1" id="KW-0472">Membrane</keyword>
<proteinExistence type="predicted"/>
<sequence>MIFIHKGALICKIHFLIVFFTSICVGAWECRAVLLHQRSSLSHSMFLQQVFVIVADCVCLGGVFRSQPPILRCLNVLLMYTCEQIPCNPGPRLPGLHFDSL</sequence>
<feature type="transmembrane region" description="Helical" evidence="1">
    <location>
        <begin position="46"/>
        <end position="64"/>
    </location>
</feature>
<accession>A0ABV0XCE2</accession>
<name>A0ABV0XCE2_9TELE</name>
<dbReference type="EMBL" id="JAHRIP010000280">
    <property type="protein sequence ID" value="MEQ2279098.1"/>
    <property type="molecule type" value="Genomic_DNA"/>
</dbReference>
<dbReference type="Proteomes" id="UP001469553">
    <property type="component" value="Unassembled WGS sequence"/>
</dbReference>